<dbReference type="EMBL" id="MVGC01000392">
    <property type="protein sequence ID" value="RJE19571.1"/>
    <property type="molecule type" value="Genomic_DNA"/>
</dbReference>
<evidence type="ECO:0000313" key="1">
    <source>
        <dbReference type="EMBL" id="RJE19571.1"/>
    </source>
</evidence>
<protein>
    <submittedName>
        <fullName evidence="1">Uncharacterized protein</fullName>
    </submittedName>
</protein>
<name>A0A3A2ZR65_9EURO</name>
<sequence length="100" mass="11633">MHALQVYQQEKLIYDNNAYTITSTYADGTLKLYTTHLTEPKGPDCRPEYIMTQLDAWAMTGNQETFLQGASAYRNARDWAKEKRDEFIRLANERHLNAQS</sequence>
<dbReference type="OrthoDB" id="4503105at2759"/>
<accession>A0A3A2ZR65</accession>
<evidence type="ECO:0000313" key="2">
    <source>
        <dbReference type="Proteomes" id="UP000266188"/>
    </source>
</evidence>
<dbReference type="Proteomes" id="UP000266188">
    <property type="component" value="Unassembled WGS sequence"/>
</dbReference>
<reference evidence="2" key="1">
    <citation type="submission" date="2017-02" db="EMBL/GenBank/DDBJ databases">
        <authorList>
            <person name="Tafer H."/>
            <person name="Lopandic K."/>
        </authorList>
    </citation>
    <scope>NUCLEOTIDE SEQUENCE [LARGE SCALE GENOMIC DNA]</scope>
    <source>
        <strain evidence="2">CBS 366.77</strain>
    </source>
</reference>
<proteinExistence type="predicted"/>
<keyword evidence="2" id="KW-1185">Reference proteome</keyword>
<gene>
    <name evidence="1" type="ORF">PHISCL_08105</name>
</gene>
<dbReference type="AlphaFoldDB" id="A0A3A2ZR65"/>
<dbReference type="STRING" id="2070753.A0A3A2ZR65"/>
<organism evidence="1 2">
    <name type="scientific">Aspergillus sclerotialis</name>
    <dbReference type="NCBI Taxonomy" id="2070753"/>
    <lineage>
        <taxon>Eukaryota</taxon>
        <taxon>Fungi</taxon>
        <taxon>Dikarya</taxon>
        <taxon>Ascomycota</taxon>
        <taxon>Pezizomycotina</taxon>
        <taxon>Eurotiomycetes</taxon>
        <taxon>Eurotiomycetidae</taxon>
        <taxon>Eurotiales</taxon>
        <taxon>Aspergillaceae</taxon>
        <taxon>Aspergillus</taxon>
        <taxon>Aspergillus subgen. Polypaecilum</taxon>
    </lineage>
</organism>
<comment type="caution">
    <text evidence="1">The sequence shown here is derived from an EMBL/GenBank/DDBJ whole genome shotgun (WGS) entry which is preliminary data.</text>
</comment>